<protein>
    <submittedName>
        <fullName evidence="2">Uncharacterized protein</fullName>
    </submittedName>
</protein>
<reference evidence="2 3" key="1">
    <citation type="journal article" date="2014" name="PLoS ONE">
        <title>Global Analysis of Gene Expression Profiles in Physic Nut (Jatropha curcas L.) Seedlings Exposed to Salt Stress.</title>
        <authorList>
            <person name="Zhang L."/>
            <person name="Zhang C."/>
            <person name="Wu P."/>
            <person name="Chen Y."/>
            <person name="Li M."/>
            <person name="Jiang H."/>
            <person name="Wu G."/>
        </authorList>
    </citation>
    <scope>NUCLEOTIDE SEQUENCE [LARGE SCALE GENOMIC DNA]</scope>
    <source>
        <strain evidence="3">cv. GZQX0401</strain>
        <tissue evidence="2">Young leaves</tissue>
    </source>
</reference>
<dbReference type="Proteomes" id="UP000027138">
    <property type="component" value="Unassembled WGS sequence"/>
</dbReference>
<dbReference type="AlphaFoldDB" id="A0A067J9N7"/>
<accession>A0A067J9N7</accession>
<evidence type="ECO:0000256" key="1">
    <source>
        <dbReference type="SAM" id="MobiDB-lite"/>
    </source>
</evidence>
<feature type="compositionally biased region" description="Polar residues" evidence="1">
    <location>
        <begin position="57"/>
        <end position="66"/>
    </location>
</feature>
<dbReference type="EMBL" id="KK916039">
    <property type="protein sequence ID" value="KDP20457.1"/>
    <property type="molecule type" value="Genomic_DNA"/>
</dbReference>
<proteinExistence type="predicted"/>
<feature type="region of interest" description="Disordered" evidence="1">
    <location>
        <begin position="36"/>
        <end position="84"/>
    </location>
</feature>
<gene>
    <name evidence="2" type="ORF">JCGZ_05302</name>
</gene>
<organism evidence="2 3">
    <name type="scientific">Jatropha curcas</name>
    <name type="common">Barbados nut</name>
    <dbReference type="NCBI Taxonomy" id="180498"/>
    <lineage>
        <taxon>Eukaryota</taxon>
        <taxon>Viridiplantae</taxon>
        <taxon>Streptophyta</taxon>
        <taxon>Embryophyta</taxon>
        <taxon>Tracheophyta</taxon>
        <taxon>Spermatophyta</taxon>
        <taxon>Magnoliopsida</taxon>
        <taxon>eudicotyledons</taxon>
        <taxon>Gunneridae</taxon>
        <taxon>Pentapetalae</taxon>
        <taxon>rosids</taxon>
        <taxon>fabids</taxon>
        <taxon>Malpighiales</taxon>
        <taxon>Euphorbiaceae</taxon>
        <taxon>Crotonoideae</taxon>
        <taxon>Jatropheae</taxon>
        <taxon>Jatropha</taxon>
    </lineage>
</organism>
<keyword evidence="3" id="KW-1185">Reference proteome</keyword>
<evidence type="ECO:0000313" key="3">
    <source>
        <dbReference type="Proteomes" id="UP000027138"/>
    </source>
</evidence>
<evidence type="ECO:0000313" key="2">
    <source>
        <dbReference type="EMBL" id="KDP20457.1"/>
    </source>
</evidence>
<name>A0A067J9N7_JATCU</name>
<sequence>MKEVLGSTSCIEVAGIAQRRCCVNRQGEIAARSPAAFIGDRDREKSMARRRGGSPQEVPSNLSRVTGKTRDRERRRAATGLSLD</sequence>